<protein>
    <submittedName>
        <fullName evidence="10">Amino acid permease</fullName>
    </submittedName>
</protein>
<sequence>MSEKNSENNKNKMERGLKNRHVQIIAIAGTIGTGLFLGAGRSISLTGPSIILIYMLTGVFMYLMMRDYREPL</sequence>
<dbReference type="AlphaFoldDB" id="W1XH49"/>
<feature type="domain" description="Amino acid permease/ SLC12A" evidence="9">
    <location>
        <begin position="21"/>
        <end position="66"/>
    </location>
</feature>
<evidence type="ECO:0000259" key="9">
    <source>
        <dbReference type="Pfam" id="PF00324"/>
    </source>
</evidence>
<evidence type="ECO:0000256" key="5">
    <source>
        <dbReference type="ARBA" id="ARBA00022970"/>
    </source>
</evidence>
<evidence type="ECO:0000256" key="4">
    <source>
        <dbReference type="ARBA" id="ARBA00022692"/>
    </source>
</evidence>
<organism evidence="10">
    <name type="scientific">human gut metagenome</name>
    <dbReference type="NCBI Taxonomy" id="408170"/>
    <lineage>
        <taxon>unclassified sequences</taxon>
        <taxon>metagenomes</taxon>
        <taxon>organismal metagenomes</taxon>
    </lineage>
</organism>
<evidence type="ECO:0000256" key="3">
    <source>
        <dbReference type="ARBA" id="ARBA00022475"/>
    </source>
</evidence>
<evidence type="ECO:0000256" key="1">
    <source>
        <dbReference type="ARBA" id="ARBA00004651"/>
    </source>
</evidence>
<keyword evidence="6 8" id="KW-1133">Transmembrane helix</keyword>
<comment type="subcellular location">
    <subcellularLocation>
        <location evidence="1">Cell membrane</location>
        <topology evidence="1">Multi-pass membrane protein</topology>
    </subcellularLocation>
</comment>
<feature type="transmembrane region" description="Helical" evidence="8">
    <location>
        <begin position="45"/>
        <end position="65"/>
    </location>
</feature>
<feature type="non-terminal residue" evidence="10">
    <location>
        <position position="72"/>
    </location>
</feature>
<evidence type="ECO:0000256" key="8">
    <source>
        <dbReference type="SAM" id="Phobius"/>
    </source>
</evidence>
<keyword evidence="4 8" id="KW-0812">Transmembrane</keyword>
<dbReference type="Gene3D" id="1.20.1740.10">
    <property type="entry name" value="Amino acid/polyamine transporter I"/>
    <property type="match status" value="1"/>
</dbReference>
<dbReference type="InterPro" id="IPR004841">
    <property type="entry name" value="AA-permease/SLC12A_dom"/>
</dbReference>
<dbReference type="GO" id="GO:0055085">
    <property type="term" value="P:transmembrane transport"/>
    <property type="evidence" value="ECO:0007669"/>
    <property type="project" value="InterPro"/>
</dbReference>
<gene>
    <name evidence="10" type="ORF">Q604_UNBC15857G0001</name>
</gene>
<evidence type="ECO:0000313" key="10">
    <source>
        <dbReference type="EMBL" id="ETJ29617.1"/>
    </source>
</evidence>
<proteinExistence type="predicted"/>
<keyword evidence="5" id="KW-0029">Amino-acid transport</keyword>
<evidence type="ECO:0000256" key="7">
    <source>
        <dbReference type="ARBA" id="ARBA00023136"/>
    </source>
</evidence>
<dbReference type="PANTHER" id="PTHR43495">
    <property type="entry name" value="GABA PERMEASE"/>
    <property type="match status" value="1"/>
</dbReference>
<accession>W1XH49</accession>
<evidence type="ECO:0000256" key="6">
    <source>
        <dbReference type="ARBA" id="ARBA00022989"/>
    </source>
</evidence>
<dbReference type="GO" id="GO:0006865">
    <property type="term" value="P:amino acid transport"/>
    <property type="evidence" value="ECO:0007669"/>
    <property type="project" value="UniProtKB-KW"/>
</dbReference>
<dbReference type="EMBL" id="AZMM01015857">
    <property type="protein sequence ID" value="ETJ29617.1"/>
    <property type="molecule type" value="Genomic_DNA"/>
</dbReference>
<feature type="transmembrane region" description="Helical" evidence="8">
    <location>
        <begin position="21"/>
        <end position="39"/>
    </location>
</feature>
<evidence type="ECO:0000256" key="2">
    <source>
        <dbReference type="ARBA" id="ARBA00022448"/>
    </source>
</evidence>
<name>W1XH49_9ZZZZ</name>
<keyword evidence="2" id="KW-0813">Transport</keyword>
<dbReference type="PANTHER" id="PTHR43495:SF2">
    <property type="entry name" value="D-SERINE_D-ALANINE_GLYCINE TRANSPORTER"/>
    <property type="match status" value="1"/>
</dbReference>
<keyword evidence="7 8" id="KW-0472">Membrane</keyword>
<comment type="caution">
    <text evidence="10">The sequence shown here is derived from an EMBL/GenBank/DDBJ whole genome shotgun (WGS) entry which is preliminary data.</text>
</comment>
<dbReference type="GO" id="GO:0005886">
    <property type="term" value="C:plasma membrane"/>
    <property type="evidence" value="ECO:0007669"/>
    <property type="project" value="UniProtKB-SubCell"/>
</dbReference>
<reference evidence="10" key="1">
    <citation type="submission" date="2013-12" db="EMBL/GenBank/DDBJ databases">
        <title>A Varibaculum cambriense genome reconstructed from a premature infant gut community with otherwise low bacterial novelty that shifts toward anaerobic metabolism during the third week of life.</title>
        <authorList>
            <person name="Brown C.T."/>
            <person name="Sharon I."/>
            <person name="Thomas B.C."/>
            <person name="Castelle C.J."/>
            <person name="Morowitz M.J."/>
            <person name="Banfield J.F."/>
        </authorList>
    </citation>
    <scope>NUCLEOTIDE SEQUENCE</scope>
</reference>
<keyword evidence="3" id="KW-1003">Cell membrane</keyword>
<dbReference type="Pfam" id="PF00324">
    <property type="entry name" value="AA_permease"/>
    <property type="match status" value="1"/>
</dbReference>